<sequence length="172" mass="19651">MNQTDTDFIMVKLFSSQGVCLHSAPKIEESDNLFGLVHVFQQFSREVNGGELHRLVFQAPVNFQNTFTTSLSGRLYDWKEHEKEAIQVVLDNTSPICIIVKASLSLSVDKLNRLMDDIKQCIRKHHKQTMLEKNNTFLEENISHLPDQVKQMVTELTTKVMSQSVQSVLESS</sequence>
<dbReference type="RefSeq" id="XP_005705439.1">
    <property type="nucleotide sequence ID" value="XM_005705382.1"/>
</dbReference>
<dbReference type="GeneID" id="17087757"/>
<dbReference type="KEGG" id="gsl:Gasu_36570"/>
<evidence type="ECO:0000313" key="2">
    <source>
        <dbReference type="Proteomes" id="UP000030680"/>
    </source>
</evidence>
<name>M2XZC2_GALSU</name>
<dbReference type="EMBL" id="KB454514">
    <property type="protein sequence ID" value="EME28919.1"/>
    <property type="molecule type" value="Genomic_DNA"/>
</dbReference>
<dbReference type="Gramene" id="EME28919">
    <property type="protein sequence ID" value="EME28919"/>
    <property type="gene ID" value="Gasu_36570"/>
</dbReference>
<dbReference type="OrthoDB" id="10297505at2759"/>
<proteinExistence type="predicted"/>
<reference evidence="2" key="1">
    <citation type="journal article" date="2013" name="Science">
        <title>Gene transfer from bacteria and archaea facilitated evolution of an extremophilic eukaryote.</title>
        <authorList>
            <person name="Schonknecht G."/>
            <person name="Chen W.H."/>
            <person name="Ternes C.M."/>
            <person name="Barbier G.G."/>
            <person name="Shrestha R.P."/>
            <person name="Stanke M."/>
            <person name="Brautigam A."/>
            <person name="Baker B.J."/>
            <person name="Banfield J.F."/>
            <person name="Garavito R.M."/>
            <person name="Carr K."/>
            <person name="Wilkerson C."/>
            <person name="Rensing S.A."/>
            <person name="Gagneul D."/>
            <person name="Dickenson N.E."/>
            <person name="Oesterhelt C."/>
            <person name="Lercher M.J."/>
            <person name="Weber A.P."/>
        </authorList>
    </citation>
    <scope>NUCLEOTIDE SEQUENCE [LARGE SCALE GENOMIC DNA]</scope>
    <source>
        <strain evidence="2">074W</strain>
    </source>
</reference>
<organism evidence="1 2">
    <name type="scientific">Galdieria sulphuraria</name>
    <name type="common">Red alga</name>
    <dbReference type="NCBI Taxonomy" id="130081"/>
    <lineage>
        <taxon>Eukaryota</taxon>
        <taxon>Rhodophyta</taxon>
        <taxon>Bangiophyceae</taxon>
        <taxon>Galdieriales</taxon>
        <taxon>Galdieriaceae</taxon>
        <taxon>Galdieria</taxon>
    </lineage>
</organism>
<evidence type="ECO:0000313" key="1">
    <source>
        <dbReference type="EMBL" id="EME28919.1"/>
    </source>
</evidence>
<protein>
    <submittedName>
        <fullName evidence="1">Uncharacterized protein</fullName>
    </submittedName>
</protein>
<dbReference type="Proteomes" id="UP000030680">
    <property type="component" value="Unassembled WGS sequence"/>
</dbReference>
<keyword evidence="2" id="KW-1185">Reference proteome</keyword>
<dbReference type="AlphaFoldDB" id="M2XZC2"/>
<accession>M2XZC2</accession>
<gene>
    <name evidence="1" type="ORF">Gasu_36570</name>
</gene>